<dbReference type="HOGENOM" id="CLU_002341_0_2_1"/>
<evidence type="ECO:0000256" key="1">
    <source>
        <dbReference type="ARBA" id="ARBA00022737"/>
    </source>
</evidence>
<evidence type="ECO:0000256" key="2">
    <source>
        <dbReference type="SAM" id="Coils"/>
    </source>
</evidence>
<keyword evidence="5" id="KW-1185">Reference proteome</keyword>
<feature type="non-terminal residue" evidence="4">
    <location>
        <position position="1"/>
    </location>
</feature>
<feature type="non-terminal residue" evidence="4">
    <location>
        <position position="629"/>
    </location>
</feature>
<evidence type="ECO:0000313" key="5">
    <source>
        <dbReference type="Proteomes" id="UP000005206"/>
    </source>
</evidence>
<keyword evidence="1" id="KW-0677">Repeat</keyword>
<accession>C7YXN3</accession>
<dbReference type="Gene3D" id="3.40.50.300">
    <property type="entry name" value="P-loop containing nucleotide triphosphate hydrolases"/>
    <property type="match status" value="1"/>
</dbReference>
<dbReference type="EMBL" id="GG698902">
    <property type="protein sequence ID" value="EEU43619.1"/>
    <property type="molecule type" value="Genomic_DNA"/>
</dbReference>
<feature type="coiled-coil region" evidence="2">
    <location>
        <begin position="115"/>
        <end position="142"/>
    </location>
</feature>
<evidence type="ECO:0000259" key="3">
    <source>
        <dbReference type="Pfam" id="PF24883"/>
    </source>
</evidence>
<dbReference type="OrthoDB" id="5086500at2759"/>
<dbReference type="eggNOG" id="ENOG502SHRA">
    <property type="taxonomic scope" value="Eukaryota"/>
</dbReference>
<dbReference type="Pfam" id="PF24883">
    <property type="entry name" value="NPHP3_N"/>
    <property type="match status" value="1"/>
</dbReference>
<gene>
    <name evidence="4" type="ORF">NECHADRAFT_11637</name>
</gene>
<name>C7YXN3_FUSV7</name>
<dbReference type="KEGG" id="nhe:NECHADRAFT_11637"/>
<dbReference type="RefSeq" id="XP_003049332.1">
    <property type="nucleotide sequence ID" value="XM_003049286.1"/>
</dbReference>
<reference evidence="4 5" key="1">
    <citation type="journal article" date="2009" name="PLoS Genet.">
        <title>The genome of Nectria haematococca: contribution of supernumerary chromosomes to gene expansion.</title>
        <authorList>
            <person name="Coleman J.J."/>
            <person name="Rounsley S.D."/>
            <person name="Rodriguez-Carres M."/>
            <person name="Kuo A."/>
            <person name="Wasmann C.C."/>
            <person name="Grimwood J."/>
            <person name="Schmutz J."/>
            <person name="Taga M."/>
            <person name="White G.J."/>
            <person name="Zhou S."/>
            <person name="Schwartz D.C."/>
            <person name="Freitag M."/>
            <person name="Ma L.J."/>
            <person name="Danchin E.G."/>
            <person name="Henrissat B."/>
            <person name="Coutinho P.M."/>
            <person name="Nelson D.R."/>
            <person name="Straney D."/>
            <person name="Napoli C.A."/>
            <person name="Barker B.M."/>
            <person name="Gribskov M."/>
            <person name="Rep M."/>
            <person name="Kroken S."/>
            <person name="Molnar I."/>
            <person name="Rensing C."/>
            <person name="Kennell J.C."/>
            <person name="Zamora J."/>
            <person name="Farman M.L."/>
            <person name="Selker E.U."/>
            <person name="Salamov A."/>
            <person name="Shapiro H."/>
            <person name="Pangilinan J."/>
            <person name="Lindquist E."/>
            <person name="Lamers C."/>
            <person name="Grigoriev I.V."/>
            <person name="Geiser D.M."/>
            <person name="Covert S.F."/>
            <person name="Temporini E."/>
            <person name="Vanetten H.D."/>
        </authorList>
    </citation>
    <scope>NUCLEOTIDE SEQUENCE [LARGE SCALE GENOMIC DNA]</scope>
    <source>
        <strain evidence="5">ATCC MYA-4622 / CBS 123669 / FGSC 9596 / NRRL 45880 / 77-13-4</strain>
    </source>
</reference>
<dbReference type="SUPFAM" id="SSF52540">
    <property type="entry name" value="P-loop containing nucleoside triphosphate hydrolases"/>
    <property type="match status" value="2"/>
</dbReference>
<dbReference type="OMA" id="IDHIWEG"/>
<dbReference type="PANTHER" id="PTHR10039">
    <property type="entry name" value="AMELOGENIN"/>
    <property type="match status" value="1"/>
</dbReference>
<proteinExistence type="predicted"/>
<sequence>MSGMEPLAALGLACNIMQLLSFGGEVISLCRKVYKTGEIDPSLKDYSSQTAKICESLNDNLSQRQSNLGPDALALQQRATMCKAAADKLNHELQLLTPASGASRWRRGFTAPIKAIRHKHQLSELEKDLDSLKSSLDTQLLARIFDLGLLATTLQQVASGQKDLSQQMVKALEDAQDRFNAEYLRNQRVIEQQIAATTRDLQDERARVQREKRENEQRQDWHHLLKSLHFDARTERVNMIRQEYFNTCRWIFGSSPQYDLAGYHEPKQAYPERHPQAWPCFTTWLESKGQPIYWIAGKPGSGKSTLMKFIASDESPTRDSLKQWQPDVQVLSHYFWLAGSPMQNNIKGFLCSLVYQVLSRDMSSSLALLESNPDIKRKSGAADWDPTELGRILLSLAYQPGKAFCIFIDGLDELSPEESPRDLIDIITKLQSPQVKLCLSSRPEPAMRMYLGHYPTLPMHAFIRDDIRRYAEGILNRAMSHRNDVFEVNRLVNEVSSEADGVFLWAVLVARSLERGIEKGDSLQLLEERLHQMPKSLSELYSSMWQRCEDDPQPYQKGFSLFMNFMILAEGVAYLDHIGKVTVFELMAGTNAAFLDKYLNQDDQVSKEELEMLCRDTRNSIEAWSAGLL</sequence>
<organism evidence="4 5">
    <name type="scientific">Fusarium vanettenii (strain ATCC MYA-4622 / CBS 123669 / FGSC 9596 / NRRL 45880 / 77-13-4)</name>
    <name type="common">Fusarium solani subsp. pisi</name>
    <dbReference type="NCBI Taxonomy" id="660122"/>
    <lineage>
        <taxon>Eukaryota</taxon>
        <taxon>Fungi</taxon>
        <taxon>Dikarya</taxon>
        <taxon>Ascomycota</taxon>
        <taxon>Pezizomycotina</taxon>
        <taxon>Sordariomycetes</taxon>
        <taxon>Hypocreomycetidae</taxon>
        <taxon>Hypocreales</taxon>
        <taxon>Nectriaceae</taxon>
        <taxon>Fusarium</taxon>
        <taxon>Fusarium solani species complex</taxon>
        <taxon>Fusarium vanettenii</taxon>
    </lineage>
</organism>
<dbReference type="InterPro" id="IPR056884">
    <property type="entry name" value="NPHP3-like_N"/>
</dbReference>
<dbReference type="PANTHER" id="PTHR10039:SF5">
    <property type="entry name" value="NACHT DOMAIN-CONTAINING PROTEIN"/>
    <property type="match status" value="1"/>
</dbReference>
<keyword evidence="2" id="KW-0175">Coiled coil</keyword>
<feature type="domain" description="Nephrocystin 3-like N-terminal" evidence="3">
    <location>
        <begin position="280"/>
        <end position="442"/>
    </location>
</feature>
<dbReference type="InParanoid" id="C7YXN3"/>
<protein>
    <recommendedName>
        <fullName evidence="3">Nephrocystin 3-like N-terminal domain-containing protein</fullName>
    </recommendedName>
</protein>
<dbReference type="GeneID" id="9666388"/>
<dbReference type="InterPro" id="IPR027417">
    <property type="entry name" value="P-loop_NTPase"/>
</dbReference>
<dbReference type="Proteomes" id="UP000005206">
    <property type="component" value="Chromosome 7"/>
</dbReference>
<dbReference type="VEuPathDB" id="FungiDB:NECHADRAFT_11637"/>
<dbReference type="STRING" id="660122.C7YXN3"/>
<dbReference type="AlphaFoldDB" id="C7YXN3"/>
<evidence type="ECO:0000313" key="4">
    <source>
        <dbReference type="EMBL" id="EEU43619.1"/>
    </source>
</evidence>